<organism evidence="2 3">
    <name type="scientific">Pholiota conissans</name>
    <dbReference type="NCBI Taxonomy" id="109636"/>
    <lineage>
        <taxon>Eukaryota</taxon>
        <taxon>Fungi</taxon>
        <taxon>Dikarya</taxon>
        <taxon>Basidiomycota</taxon>
        <taxon>Agaricomycotina</taxon>
        <taxon>Agaricomycetes</taxon>
        <taxon>Agaricomycetidae</taxon>
        <taxon>Agaricales</taxon>
        <taxon>Agaricineae</taxon>
        <taxon>Strophariaceae</taxon>
        <taxon>Pholiota</taxon>
    </lineage>
</organism>
<reference evidence="2" key="1">
    <citation type="submission" date="2020-11" db="EMBL/GenBank/DDBJ databases">
        <authorList>
            <consortium name="DOE Joint Genome Institute"/>
            <person name="Ahrendt S."/>
            <person name="Riley R."/>
            <person name="Andreopoulos W."/>
            <person name="Labutti K."/>
            <person name="Pangilinan J."/>
            <person name="Ruiz-Duenas F.J."/>
            <person name="Barrasa J.M."/>
            <person name="Sanchez-Garcia M."/>
            <person name="Camarero S."/>
            <person name="Miyauchi S."/>
            <person name="Serrano A."/>
            <person name="Linde D."/>
            <person name="Babiker R."/>
            <person name="Drula E."/>
            <person name="Ayuso-Fernandez I."/>
            <person name="Pacheco R."/>
            <person name="Padilla G."/>
            <person name="Ferreira P."/>
            <person name="Barriuso J."/>
            <person name="Kellner H."/>
            <person name="Castanera R."/>
            <person name="Alfaro M."/>
            <person name="Ramirez L."/>
            <person name="Pisabarro A.G."/>
            <person name="Kuo A."/>
            <person name="Tritt A."/>
            <person name="Lipzen A."/>
            <person name="He G."/>
            <person name="Yan M."/>
            <person name="Ng V."/>
            <person name="Cullen D."/>
            <person name="Martin F."/>
            <person name="Rosso M.-N."/>
            <person name="Henrissat B."/>
            <person name="Hibbett D."/>
            <person name="Martinez A.T."/>
            <person name="Grigoriev I.V."/>
        </authorList>
    </citation>
    <scope>NUCLEOTIDE SEQUENCE</scope>
    <source>
        <strain evidence="2">CIRM-BRFM 674</strain>
    </source>
</reference>
<dbReference type="InterPro" id="IPR001810">
    <property type="entry name" value="F-box_dom"/>
</dbReference>
<dbReference type="Gene3D" id="1.20.1280.50">
    <property type="match status" value="1"/>
</dbReference>
<evidence type="ECO:0000259" key="1">
    <source>
        <dbReference type="Pfam" id="PF12937"/>
    </source>
</evidence>
<dbReference type="InterPro" id="IPR032675">
    <property type="entry name" value="LRR_dom_sf"/>
</dbReference>
<evidence type="ECO:0000313" key="2">
    <source>
        <dbReference type="EMBL" id="KAF9482638.1"/>
    </source>
</evidence>
<keyword evidence="3" id="KW-1185">Reference proteome</keyword>
<feature type="domain" description="F-box" evidence="1">
    <location>
        <begin position="69"/>
        <end position="127"/>
    </location>
</feature>
<proteinExistence type="predicted"/>
<dbReference type="Gene3D" id="3.80.10.10">
    <property type="entry name" value="Ribonuclease Inhibitor"/>
    <property type="match status" value="1"/>
</dbReference>
<dbReference type="InterPro" id="IPR036047">
    <property type="entry name" value="F-box-like_dom_sf"/>
</dbReference>
<dbReference type="AlphaFoldDB" id="A0A9P5Z8M9"/>
<dbReference type="SUPFAM" id="SSF81383">
    <property type="entry name" value="F-box domain"/>
    <property type="match status" value="1"/>
</dbReference>
<comment type="caution">
    <text evidence="2">The sequence shown here is derived from an EMBL/GenBank/DDBJ whole genome shotgun (WGS) entry which is preliminary data.</text>
</comment>
<sequence length="594" mass="65635">MQATNTLHPEDFMDPIDMDTLSFLDDENVTVEEKLRTIDENIEKHQKIFDKAQAAISVLKARRNVLIPISCIPSEILEHIFSFVGCQSTVTDPVARASQQHLERVALTHVCRQWRSIAVNSSSLWVSLPIRMNKWIRDILNRSKDTLHSVDIGLTELHDLTTGSGCLFAFQNTHRLKEICIWGIDQLTALFLSSRLPKSAPKLESFKLVGHPIVGGPPNIPNNVLNDTPRLRLLHLVNCDIDWGIHKLLQCSLTNLQLTDINPNNMPTGKQFIAVLKKMHGLQVLNLGNALPPRDIHGTSSWGPENIHLEKLQALRIKSSSTPAEDFFRNVTFPPTAVVHTILHPSEGNADFSSVLFEIGRSYSDASVCSQSLILSVIKPWGLQLRLLPELSHNYDVDERLVAAPGPLVAVMLDMTFHCPDATALQKLASDIFACGVNLHDIKHAYLLSMGDTLLPETLAKTIGKLPGLDLVIVKSSSIAAFFKAMMDFNLPSGGAAESENPIQPYFATVSSVCLSSIAFVTEEKGTAGSSKSKPFYMPEFLTQRNNLGKPLERLVLRNCTGINKEFQATIEKVVGKVDVRHNMTATSGRSTKG</sequence>
<dbReference type="Pfam" id="PF12937">
    <property type="entry name" value="F-box-like"/>
    <property type="match status" value="1"/>
</dbReference>
<evidence type="ECO:0000313" key="3">
    <source>
        <dbReference type="Proteomes" id="UP000807469"/>
    </source>
</evidence>
<protein>
    <recommendedName>
        <fullName evidence="1">F-box domain-containing protein</fullName>
    </recommendedName>
</protein>
<gene>
    <name evidence="2" type="ORF">BDN70DRAFT_918989</name>
</gene>
<dbReference type="OrthoDB" id="3172239at2759"/>
<accession>A0A9P5Z8M9</accession>
<name>A0A9P5Z8M9_9AGAR</name>
<dbReference type="Proteomes" id="UP000807469">
    <property type="component" value="Unassembled WGS sequence"/>
</dbReference>
<dbReference type="SUPFAM" id="SSF52047">
    <property type="entry name" value="RNI-like"/>
    <property type="match status" value="1"/>
</dbReference>
<dbReference type="EMBL" id="MU155163">
    <property type="protein sequence ID" value="KAF9482638.1"/>
    <property type="molecule type" value="Genomic_DNA"/>
</dbReference>